<reference evidence="13 14" key="1">
    <citation type="journal article" date="2010" name="Stand. Genomic Sci.">
        <title>Complete genome sequence of Spirochaeta smaragdinae type strain (SEBR 4228).</title>
        <authorList>
            <person name="Mavromatis K."/>
            <person name="Yasawong M."/>
            <person name="Chertkov O."/>
            <person name="Lapidus A."/>
            <person name="Lucas S."/>
            <person name="Nolan M."/>
            <person name="Del Rio T.G."/>
            <person name="Tice H."/>
            <person name="Cheng J.F."/>
            <person name="Pitluck S."/>
            <person name="Liolios K."/>
            <person name="Ivanova N."/>
            <person name="Tapia R."/>
            <person name="Han C."/>
            <person name="Bruce D."/>
            <person name="Goodwin L."/>
            <person name="Pati A."/>
            <person name="Chen A."/>
            <person name="Palaniappan K."/>
            <person name="Land M."/>
            <person name="Hauser L."/>
            <person name="Chang Y.J."/>
            <person name="Jeffries C.D."/>
            <person name="Detter J.C."/>
            <person name="Rohde M."/>
            <person name="Brambilla E."/>
            <person name="Spring S."/>
            <person name="Goker M."/>
            <person name="Sikorski J."/>
            <person name="Woyke T."/>
            <person name="Bristow J."/>
            <person name="Eisen J.A."/>
            <person name="Markowitz V."/>
            <person name="Hugenholtz P."/>
            <person name="Klenk H.P."/>
            <person name="Kyrpides N.C."/>
        </authorList>
    </citation>
    <scope>NUCLEOTIDE SEQUENCE [LARGE SCALE GENOMIC DNA]</scope>
    <source>
        <strain evidence="14">DSM 11293 / JCM 15392 / SEBR 4228</strain>
    </source>
</reference>
<accession>E1R609</accession>
<evidence type="ECO:0000256" key="5">
    <source>
        <dbReference type="ARBA" id="ARBA00022695"/>
    </source>
</evidence>
<dbReference type="GO" id="GO:0006171">
    <property type="term" value="P:cAMP biosynthetic process"/>
    <property type="evidence" value="ECO:0007669"/>
    <property type="project" value="InterPro"/>
</dbReference>
<dbReference type="eggNOG" id="COG1624">
    <property type="taxonomic scope" value="Bacteria"/>
</dbReference>
<dbReference type="InterPro" id="IPR034701">
    <property type="entry name" value="CdaA"/>
</dbReference>
<dbReference type="HAMAP" id="MF_01499">
    <property type="entry name" value="DacA"/>
    <property type="match status" value="1"/>
</dbReference>
<feature type="transmembrane region" description="Helical" evidence="10">
    <location>
        <begin position="42"/>
        <end position="59"/>
    </location>
</feature>
<keyword evidence="2 10" id="KW-1003">Cell membrane</keyword>
<evidence type="ECO:0000313" key="13">
    <source>
        <dbReference type="EMBL" id="ADK80774.1"/>
    </source>
</evidence>
<dbReference type="PANTHER" id="PTHR34185:SF1">
    <property type="entry name" value="DIADENYLATE CYCLASE"/>
    <property type="match status" value="1"/>
</dbReference>
<keyword evidence="14" id="KW-1185">Reference proteome</keyword>
<dbReference type="PANTHER" id="PTHR34185">
    <property type="entry name" value="DIADENYLATE CYCLASE"/>
    <property type="match status" value="1"/>
</dbReference>
<protein>
    <recommendedName>
        <fullName evidence="10">Diadenylate cyclase</fullName>
        <shortName evidence="10">DAC</shortName>
        <ecNumber evidence="10">2.7.7.85</ecNumber>
    </recommendedName>
    <alternativeName>
        <fullName evidence="10">Cyclic-di-AMP synthase</fullName>
        <shortName evidence="10">c-di-AMP synthase</shortName>
    </alternativeName>
</protein>
<gene>
    <name evidence="10" type="primary">dacA</name>
    <name evidence="13" type="ordered locus">Spirs_1647</name>
</gene>
<dbReference type="EMBL" id="CP002116">
    <property type="protein sequence ID" value="ADK80774.1"/>
    <property type="molecule type" value="Genomic_DNA"/>
</dbReference>
<dbReference type="Pfam" id="PF02457">
    <property type="entry name" value="DAC"/>
    <property type="match status" value="1"/>
</dbReference>
<feature type="region of interest" description="Disordered" evidence="11">
    <location>
        <begin position="250"/>
        <end position="274"/>
    </location>
</feature>
<keyword evidence="3 10" id="KW-0808">Transferase</keyword>
<evidence type="ECO:0000256" key="3">
    <source>
        <dbReference type="ARBA" id="ARBA00022679"/>
    </source>
</evidence>
<dbReference type="GO" id="GO:0004016">
    <property type="term" value="F:adenylate cyclase activity"/>
    <property type="evidence" value="ECO:0007669"/>
    <property type="project" value="UniProtKB-UniRule"/>
</dbReference>
<evidence type="ECO:0000256" key="9">
    <source>
        <dbReference type="ARBA" id="ARBA00023136"/>
    </source>
</evidence>
<comment type="function">
    <text evidence="10">Catalyzes the condensation of 2 ATP molecules into cyclic di-AMP (c-di-AMP), a second messenger used to regulate differing processes in different bacteria.</text>
</comment>
<evidence type="ECO:0000313" key="14">
    <source>
        <dbReference type="Proteomes" id="UP000002318"/>
    </source>
</evidence>
<dbReference type="KEGG" id="ssm:Spirs_1647"/>
<organism evidence="13 14">
    <name type="scientific">Sediminispirochaeta smaragdinae (strain DSM 11293 / JCM 15392 / SEBR 4228)</name>
    <name type="common">Spirochaeta smaragdinae</name>
    <dbReference type="NCBI Taxonomy" id="573413"/>
    <lineage>
        <taxon>Bacteria</taxon>
        <taxon>Pseudomonadati</taxon>
        <taxon>Spirochaetota</taxon>
        <taxon>Spirochaetia</taxon>
        <taxon>Spirochaetales</taxon>
        <taxon>Spirochaetaceae</taxon>
        <taxon>Sediminispirochaeta</taxon>
    </lineage>
</organism>
<dbReference type="RefSeq" id="WP_013254238.1">
    <property type="nucleotide sequence ID" value="NC_014364.1"/>
</dbReference>
<dbReference type="OrthoDB" id="9807385at2"/>
<evidence type="ECO:0000256" key="2">
    <source>
        <dbReference type="ARBA" id="ARBA00022475"/>
    </source>
</evidence>
<evidence type="ECO:0000256" key="4">
    <source>
        <dbReference type="ARBA" id="ARBA00022692"/>
    </source>
</evidence>
<dbReference type="AlphaFoldDB" id="E1R609"/>
<dbReference type="GO" id="GO:0106408">
    <property type="term" value="F:diadenylate cyclase activity"/>
    <property type="evidence" value="ECO:0007669"/>
    <property type="project" value="UniProtKB-EC"/>
</dbReference>
<dbReference type="Pfam" id="PF19293">
    <property type="entry name" value="CdaA_N"/>
    <property type="match status" value="1"/>
</dbReference>
<evidence type="ECO:0000256" key="6">
    <source>
        <dbReference type="ARBA" id="ARBA00022741"/>
    </source>
</evidence>
<dbReference type="InterPro" id="IPR014046">
    <property type="entry name" value="C-di-AMP_synthase"/>
</dbReference>
<evidence type="ECO:0000256" key="10">
    <source>
        <dbReference type="HAMAP-Rule" id="MF_01499"/>
    </source>
</evidence>
<dbReference type="InterPro" id="IPR045585">
    <property type="entry name" value="CdaA_N"/>
</dbReference>
<dbReference type="STRING" id="573413.Spirs_1647"/>
<dbReference type="GO" id="GO:0005524">
    <property type="term" value="F:ATP binding"/>
    <property type="evidence" value="ECO:0007669"/>
    <property type="project" value="UniProtKB-UniRule"/>
</dbReference>
<evidence type="ECO:0000256" key="11">
    <source>
        <dbReference type="SAM" id="MobiDB-lite"/>
    </source>
</evidence>
<comment type="caution">
    <text evidence="10">Lacks conserved residue(s) required for the propagation of feature annotation.</text>
</comment>
<dbReference type="PROSITE" id="PS51794">
    <property type="entry name" value="DAC"/>
    <property type="match status" value="1"/>
</dbReference>
<evidence type="ECO:0000256" key="8">
    <source>
        <dbReference type="ARBA" id="ARBA00022989"/>
    </source>
</evidence>
<feature type="transmembrane region" description="Helical" evidence="10">
    <location>
        <begin position="13"/>
        <end position="35"/>
    </location>
</feature>
<keyword evidence="10" id="KW-0997">Cell inner membrane</keyword>
<feature type="compositionally biased region" description="Basic and acidic residues" evidence="11">
    <location>
        <begin position="250"/>
        <end position="268"/>
    </location>
</feature>
<dbReference type="SUPFAM" id="SSF143597">
    <property type="entry name" value="YojJ-like"/>
    <property type="match status" value="1"/>
</dbReference>
<keyword evidence="5 10" id="KW-0548">Nucleotidyltransferase</keyword>
<feature type="transmembrane region" description="Helical" evidence="10">
    <location>
        <begin position="65"/>
        <end position="83"/>
    </location>
</feature>
<sequence length="274" mass="30276">MDLFVDIGTIGEVLRLLLDISILAFLLYQLYMILAETRAIQLIKGALFLGILYAVAFFLKLETMQWIMNSLATVIVIIIAIVFQPELRNIFTRIGRGEWFRSASRARPEQLDTVINAVEILAARRRGALIVFPRKVGIKNLIDQGTKLNADLSSSLLLTIFGHDTPLHDGAVIVSGGKLLSAGCFLPMSEQTDIRRSFGTRHRAALGMAEDTDAVVLVVSEESGAISLAFDANLQYDLSSAEVAGTLRELLESPADEKQEQKREIRGEESEDEI</sequence>
<keyword evidence="7 10" id="KW-0067">ATP-binding</keyword>
<keyword evidence="9 10" id="KW-0472">Membrane</keyword>
<comment type="similarity">
    <text evidence="10">Belongs to the adenylate cyclase family. DacA/CdaA subfamily.</text>
</comment>
<proteinExistence type="inferred from homology"/>
<evidence type="ECO:0000256" key="1">
    <source>
        <dbReference type="ARBA" id="ARBA00000877"/>
    </source>
</evidence>
<dbReference type="PIRSF" id="PIRSF004793">
    <property type="entry name" value="UCP004793"/>
    <property type="match status" value="1"/>
</dbReference>
<evidence type="ECO:0000259" key="12">
    <source>
        <dbReference type="PROSITE" id="PS51794"/>
    </source>
</evidence>
<dbReference type="EC" id="2.7.7.85" evidence="10"/>
<comment type="subunit">
    <text evidence="10">Probably a homodimer.</text>
</comment>
<dbReference type="HOGENOM" id="CLU_038561_0_1_12"/>
<comment type="catalytic activity">
    <reaction evidence="1 10">
        <text>2 ATP = 3',3'-c-di-AMP + 2 diphosphate</text>
        <dbReference type="Rhea" id="RHEA:35655"/>
        <dbReference type="ChEBI" id="CHEBI:30616"/>
        <dbReference type="ChEBI" id="CHEBI:33019"/>
        <dbReference type="ChEBI" id="CHEBI:71500"/>
        <dbReference type="EC" id="2.7.7.85"/>
    </reaction>
</comment>
<dbReference type="NCBIfam" id="TIGR00159">
    <property type="entry name" value="diadenylate cyclase CdaA"/>
    <property type="match status" value="1"/>
</dbReference>
<dbReference type="Proteomes" id="UP000002318">
    <property type="component" value="Chromosome"/>
</dbReference>
<name>E1R609_SEDSS</name>
<dbReference type="InterPro" id="IPR050338">
    <property type="entry name" value="DisA"/>
</dbReference>
<dbReference type="InterPro" id="IPR036888">
    <property type="entry name" value="DNA_integrity_DisA_N_sf"/>
</dbReference>
<feature type="domain" description="DAC" evidence="12">
    <location>
        <begin position="84"/>
        <end position="240"/>
    </location>
</feature>
<evidence type="ECO:0000256" key="7">
    <source>
        <dbReference type="ARBA" id="ARBA00022840"/>
    </source>
</evidence>
<dbReference type="InterPro" id="IPR003390">
    <property type="entry name" value="DNA_integrity_scan_DisA_N"/>
</dbReference>
<keyword evidence="6 10" id="KW-0547">Nucleotide-binding</keyword>
<keyword evidence="4 10" id="KW-0812">Transmembrane</keyword>
<dbReference type="Gene3D" id="3.40.1700.10">
    <property type="entry name" value="DNA integrity scanning protein, DisA, N-terminal domain"/>
    <property type="match status" value="1"/>
</dbReference>
<keyword evidence="8 10" id="KW-1133">Transmembrane helix</keyword>